<dbReference type="AlphaFoldDB" id="A0A6J6SJD8"/>
<dbReference type="Pfam" id="PF12680">
    <property type="entry name" value="SnoaL_2"/>
    <property type="match status" value="1"/>
</dbReference>
<name>A0A6J6SJD8_9ZZZZ</name>
<gene>
    <name evidence="2" type="ORF">UFOPK2786_00428</name>
</gene>
<dbReference type="EMBL" id="CAEZYW010000044">
    <property type="protein sequence ID" value="CAB4734972.1"/>
    <property type="molecule type" value="Genomic_DNA"/>
</dbReference>
<dbReference type="Gene3D" id="3.10.450.50">
    <property type="match status" value="1"/>
</dbReference>
<dbReference type="InterPro" id="IPR032710">
    <property type="entry name" value="NTF2-like_dom_sf"/>
</dbReference>
<proteinExistence type="predicted"/>
<sequence length="149" mass="16627">MAEFNELDLQRIEIVKQLFAAWSSGDADAPSAFMAEHGILWDSIGGQKDGWPAIREYFSHGLDRYPDLVLEPTGEFWARPDGLALQWVMSATVLDDSKGAEHKGKKWIVEGLSFIVFDGLTVTLEADYHEGTSRDRSLHEGGLHAPINR</sequence>
<feature type="domain" description="SnoaL-like" evidence="1">
    <location>
        <begin position="15"/>
        <end position="118"/>
    </location>
</feature>
<dbReference type="SUPFAM" id="SSF54427">
    <property type="entry name" value="NTF2-like"/>
    <property type="match status" value="1"/>
</dbReference>
<evidence type="ECO:0000313" key="2">
    <source>
        <dbReference type="EMBL" id="CAB4734972.1"/>
    </source>
</evidence>
<dbReference type="InterPro" id="IPR037401">
    <property type="entry name" value="SnoaL-like"/>
</dbReference>
<protein>
    <submittedName>
        <fullName evidence="2">Unannotated protein</fullName>
    </submittedName>
</protein>
<reference evidence="2" key="1">
    <citation type="submission" date="2020-05" db="EMBL/GenBank/DDBJ databases">
        <authorList>
            <person name="Chiriac C."/>
            <person name="Salcher M."/>
            <person name="Ghai R."/>
            <person name="Kavagutti S V."/>
        </authorList>
    </citation>
    <scope>NUCLEOTIDE SEQUENCE</scope>
</reference>
<evidence type="ECO:0000259" key="1">
    <source>
        <dbReference type="Pfam" id="PF12680"/>
    </source>
</evidence>
<accession>A0A6J6SJD8</accession>
<organism evidence="2">
    <name type="scientific">freshwater metagenome</name>
    <dbReference type="NCBI Taxonomy" id="449393"/>
    <lineage>
        <taxon>unclassified sequences</taxon>
        <taxon>metagenomes</taxon>
        <taxon>ecological metagenomes</taxon>
    </lineage>
</organism>